<keyword evidence="1" id="KW-1133">Transmembrane helix</keyword>
<organism evidence="2">
    <name type="scientific">Phenylobacterium glaciei</name>
    <dbReference type="NCBI Taxonomy" id="2803784"/>
    <lineage>
        <taxon>Bacteria</taxon>
        <taxon>Pseudomonadati</taxon>
        <taxon>Pseudomonadota</taxon>
        <taxon>Alphaproteobacteria</taxon>
        <taxon>Caulobacterales</taxon>
        <taxon>Caulobacteraceae</taxon>
        <taxon>Phenylobacterium</taxon>
    </lineage>
</organism>
<dbReference type="Pfam" id="PF13347">
    <property type="entry name" value="MFS_2"/>
    <property type="match status" value="1"/>
</dbReference>
<feature type="transmembrane region" description="Helical" evidence="1">
    <location>
        <begin position="98"/>
        <end position="119"/>
    </location>
</feature>
<keyword evidence="1" id="KW-0812">Transmembrane</keyword>
<feature type="transmembrane region" description="Helical" evidence="1">
    <location>
        <begin position="58"/>
        <end position="78"/>
    </location>
</feature>
<accession>A0A974P2G5</accession>
<proteinExistence type="predicted"/>
<sequence length="165" mass="17058">MNGTSELTAILLLDRTLYGAFATAAAILTASMIADVVEESQLATGRRSEGLLLSADNVLQKVAGSVASIIPGFLLLWVGMPEKAKPESLDPSIMTNLALMYLPATALFALMAMGAIMFYRLDRAGHEANLAKLADAAALGAVVVETEGGVDASDLAAPGPDLPRA</sequence>
<evidence type="ECO:0000313" key="2">
    <source>
        <dbReference type="EMBL" id="QQZ49483.1"/>
    </source>
</evidence>
<dbReference type="AlphaFoldDB" id="A0A974P2G5"/>
<protein>
    <submittedName>
        <fullName evidence="2">MFS transporter</fullName>
    </submittedName>
</protein>
<name>A0A974P2G5_9CAUL</name>
<evidence type="ECO:0000256" key="1">
    <source>
        <dbReference type="SAM" id="Phobius"/>
    </source>
</evidence>
<feature type="transmembrane region" description="Helical" evidence="1">
    <location>
        <begin position="17"/>
        <end position="37"/>
    </location>
</feature>
<reference evidence="2" key="1">
    <citation type="submission" date="2021-01" db="EMBL/GenBank/DDBJ databases">
        <title>Genome sequence of Phenylobacterium sp. 20VBR1 isolated from a valley glaceir, Ny-Alesund, Svalbard.</title>
        <authorList>
            <person name="Thomas F.A."/>
            <person name="Krishnan K.P."/>
            <person name="Sinha R.K."/>
        </authorList>
    </citation>
    <scope>NUCLEOTIDE SEQUENCE</scope>
    <source>
        <strain evidence="2">20VBR1</strain>
    </source>
</reference>
<gene>
    <name evidence="2" type="ORF">JKL49_21280</name>
</gene>
<keyword evidence="1" id="KW-0472">Membrane</keyword>
<dbReference type="EMBL" id="CP068570">
    <property type="protein sequence ID" value="QQZ49483.1"/>
    <property type="molecule type" value="Genomic_DNA"/>
</dbReference>